<organism evidence="9 10">
    <name type="scientific">Gracilinema caldarium (strain ATCC 51460 / DSM 7334 / H1)</name>
    <name type="common">Treponema caldarium</name>
    <dbReference type="NCBI Taxonomy" id="744872"/>
    <lineage>
        <taxon>Bacteria</taxon>
        <taxon>Pseudomonadati</taxon>
        <taxon>Spirochaetota</taxon>
        <taxon>Spirochaetia</taxon>
        <taxon>Spirochaetales</taxon>
        <taxon>Breznakiellaceae</taxon>
        <taxon>Gracilinema</taxon>
    </lineage>
</organism>
<name>F8EXU4_GRAC1</name>
<evidence type="ECO:0000256" key="7">
    <source>
        <dbReference type="PIRSR" id="PIRSR006621-2"/>
    </source>
</evidence>
<keyword evidence="7" id="KW-0547">Nucleotide-binding</keyword>
<evidence type="ECO:0000313" key="10">
    <source>
        <dbReference type="Proteomes" id="UP000000503"/>
    </source>
</evidence>
<proteinExistence type="inferred from homology"/>
<dbReference type="eggNOG" id="COG0042">
    <property type="taxonomic scope" value="Bacteria"/>
</dbReference>
<keyword evidence="4 5" id="KW-0560">Oxidoreductase</keyword>
<dbReference type="OrthoDB" id="9764501at2"/>
<feature type="binding site" evidence="7">
    <location>
        <begin position="9"/>
        <end position="11"/>
    </location>
    <ligand>
        <name>FMN</name>
        <dbReference type="ChEBI" id="CHEBI:58210"/>
    </ligand>
</feature>
<gene>
    <name evidence="9" type="ordered locus">Spica_1980</name>
</gene>
<dbReference type="Pfam" id="PF01207">
    <property type="entry name" value="Dus"/>
    <property type="match status" value="1"/>
</dbReference>
<dbReference type="EC" id="1.3.1.-" evidence="5"/>
<dbReference type="PIRSF" id="PIRSF006621">
    <property type="entry name" value="Dus"/>
    <property type="match status" value="1"/>
</dbReference>
<comment type="function">
    <text evidence="5">Catalyzes the synthesis of 5,6-dihydrouridine (D), a modified base found in the D-loop of most tRNAs, via the reduction of the C5-C6 double bond in target uridines.</text>
</comment>
<reference evidence="10" key="1">
    <citation type="journal article" date="2013" name="Stand. Genomic Sci.">
        <title>Genome sequence of the thermophilic fresh-water bacterium Spirochaeta caldaria type strain (H1(T)), reclassification of Spirochaeta caldaria, Spirochaeta stenostrepta, and Spirochaeta zuelzerae in the genus Treponema as Treponema caldaria comb. nov., Treponema stenostrepta comb. nov., and Treponema zuelzerae comb. nov., and emendation of the genus Treponema.</title>
        <authorList>
            <person name="Abt B."/>
            <person name="Goker M."/>
            <person name="Scheuner C."/>
            <person name="Han C."/>
            <person name="Lu M."/>
            <person name="Misra M."/>
            <person name="Lapidus A."/>
            <person name="Nolan M."/>
            <person name="Lucas S."/>
            <person name="Hammon N."/>
            <person name="Deshpande S."/>
            <person name="Cheng J.F."/>
            <person name="Tapia R."/>
            <person name="Goodwin L.A."/>
            <person name="Pitluck S."/>
            <person name="Liolios K."/>
            <person name="Pagani I."/>
            <person name="Ivanova N."/>
            <person name="Mavromatis K."/>
            <person name="Mikhailova N."/>
            <person name="Huntemann M."/>
            <person name="Pati A."/>
            <person name="Chen A."/>
            <person name="Palaniappan K."/>
            <person name="Land M."/>
            <person name="Hauser L."/>
            <person name="Jeffries C.D."/>
            <person name="Rohde M."/>
            <person name="Spring S."/>
            <person name="Gronow S."/>
            <person name="Detter J.C."/>
            <person name="Bristow J."/>
            <person name="Eisen J.A."/>
            <person name="Markowitz V."/>
            <person name="Hugenholtz P."/>
            <person name="Kyrpides N.C."/>
            <person name="Woyke T."/>
            <person name="Klenk H.P."/>
        </authorList>
    </citation>
    <scope>NUCLEOTIDE SEQUENCE</scope>
    <source>
        <strain evidence="10">ATCC 51460 / DSM 7334 / H1</strain>
    </source>
</reference>
<accession>F8EXU4</accession>
<dbReference type="CDD" id="cd02801">
    <property type="entry name" value="DUS_like_FMN"/>
    <property type="match status" value="1"/>
</dbReference>
<dbReference type="HOGENOM" id="CLU_013299_0_3_12"/>
<evidence type="ECO:0000256" key="3">
    <source>
        <dbReference type="ARBA" id="ARBA00022694"/>
    </source>
</evidence>
<dbReference type="AlphaFoldDB" id="F8EXU4"/>
<feature type="binding site" evidence="7">
    <location>
        <position position="64"/>
    </location>
    <ligand>
        <name>FMN</name>
        <dbReference type="ChEBI" id="CHEBI:58210"/>
    </ligand>
</feature>
<feature type="binding site" evidence="7">
    <location>
        <begin position="218"/>
        <end position="219"/>
    </location>
    <ligand>
        <name>FMN</name>
        <dbReference type="ChEBI" id="CHEBI:58210"/>
    </ligand>
</feature>
<dbReference type="Proteomes" id="UP000000503">
    <property type="component" value="Chromosome"/>
</dbReference>
<keyword evidence="10" id="KW-1185">Reference proteome</keyword>
<keyword evidence="2 5" id="KW-0288">FMN</keyword>
<dbReference type="STRING" id="744872.Spica_1980"/>
<evidence type="ECO:0000256" key="2">
    <source>
        <dbReference type="ARBA" id="ARBA00022643"/>
    </source>
</evidence>
<feature type="binding site" evidence="7">
    <location>
        <position position="134"/>
    </location>
    <ligand>
        <name>FMN</name>
        <dbReference type="ChEBI" id="CHEBI:58210"/>
    </ligand>
</feature>
<feature type="active site" description="Proton donor" evidence="6">
    <location>
        <position position="94"/>
    </location>
</feature>
<protein>
    <recommendedName>
        <fullName evidence="5">tRNA-dihydrouridine synthase</fullName>
        <ecNumber evidence="5">1.3.1.-</ecNumber>
    </recommendedName>
</protein>
<dbReference type="InterPro" id="IPR035587">
    <property type="entry name" value="DUS-like_FMN-bd"/>
</dbReference>
<evidence type="ECO:0000259" key="8">
    <source>
        <dbReference type="Pfam" id="PF01207"/>
    </source>
</evidence>
<evidence type="ECO:0000256" key="6">
    <source>
        <dbReference type="PIRSR" id="PIRSR006621-1"/>
    </source>
</evidence>
<dbReference type="SUPFAM" id="SSF51395">
    <property type="entry name" value="FMN-linked oxidoreductases"/>
    <property type="match status" value="1"/>
</dbReference>
<feature type="binding site" evidence="7">
    <location>
        <position position="164"/>
    </location>
    <ligand>
        <name>FMN</name>
        <dbReference type="ChEBI" id="CHEBI:58210"/>
    </ligand>
</feature>
<evidence type="ECO:0000313" key="9">
    <source>
        <dbReference type="EMBL" id="AEJ20108.1"/>
    </source>
</evidence>
<evidence type="ECO:0000256" key="1">
    <source>
        <dbReference type="ARBA" id="ARBA00022630"/>
    </source>
</evidence>
<dbReference type="Gene3D" id="3.20.20.70">
    <property type="entry name" value="Aldolase class I"/>
    <property type="match status" value="1"/>
</dbReference>
<dbReference type="InterPro" id="IPR013785">
    <property type="entry name" value="Aldolase_TIM"/>
</dbReference>
<dbReference type="PANTHER" id="PTHR45846:SF1">
    <property type="entry name" value="TRNA-DIHYDROURIDINE(47) SYNTHASE [NAD(P)(+)]-LIKE"/>
    <property type="match status" value="1"/>
</dbReference>
<comment type="cofactor">
    <cofactor evidence="5 7">
        <name>FMN</name>
        <dbReference type="ChEBI" id="CHEBI:58210"/>
    </cofactor>
</comment>
<dbReference type="KEGG" id="scd:Spica_1980"/>
<feature type="domain" description="DUS-like FMN-binding" evidence="8">
    <location>
        <begin position="6"/>
        <end position="259"/>
    </location>
</feature>
<evidence type="ECO:0000256" key="5">
    <source>
        <dbReference type="PIRNR" id="PIRNR006621"/>
    </source>
</evidence>
<dbReference type="PANTHER" id="PTHR45846">
    <property type="entry name" value="TRNA-DIHYDROURIDINE(47) SYNTHASE [NAD(P)(+)]-LIKE"/>
    <property type="match status" value="1"/>
</dbReference>
<keyword evidence="3 5" id="KW-0819">tRNA processing</keyword>
<dbReference type="RefSeq" id="WP_013969398.1">
    <property type="nucleotide sequence ID" value="NC_015732.1"/>
</dbReference>
<comment type="similarity">
    <text evidence="5">Belongs to the dus family.</text>
</comment>
<keyword evidence="1 5" id="KW-0285">Flavoprotein</keyword>
<sequence length="333" mass="37360">MRVPYLLAPMAALSHRALRQLIDEFGGCDEYFSEMLSAPSLLAANPLEIYYLDNGPVPDKLVYQLVGSDADTLTKAAELLDVRECRGIDLNMGCSAPEIVRIGAGVWWMDHPDEAFSLVGRLRHAIRHHRFSVKLRLGSDDNLDRLVSFCQGLEREGVDLITLHPRTSKEKLKRRARWTAVDVVKKALTIPVAGNGDIEDASQLVHRAKGGCDAVMVGRAAVKAPWIFAQARSLEGLREPLPAIDLLAVADRFLGLLEQYQPPEYFESRAKKFFLYFCDNLTWAHHVRTLLGRERDRRGMIGVLEDYFAQDGRDRYIPAFSGQNLTGTNLTVL</sequence>
<dbReference type="InterPro" id="IPR001269">
    <property type="entry name" value="DUS_fam"/>
</dbReference>
<dbReference type="EMBL" id="CP002868">
    <property type="protein sequence ID" value="AEJ20108.1"/>
    <property type="molecule type" value="Genomic_DNA"/>
</dbReference>
<dbReference type="GO" id="GO:0017150">
    <property type="term" value="F:tRNA dihydrouridine synthase activity"/>
    <property type="evidence" value="ECO:0007669"/>
    <property type="project" value="InterPro"/>
</dbReference>
<evidence type="ECO:0000256" key="4">
    <source>
        <dbReference type="ARBA" id="ARBA00023002"/>
    </source>
</evidence>
<dbReference type="GO" id="GO:0050660">
    <property type="term" value="F:flavin adenine dinucleotide binding"/>
    <property type="evidence" value="ECO:0007669"/>
    <property type="project" value="InterPro"/>
</dbReference>
<dbReference type="GO" id="GO:0003723">
    <property type="term" value="F:RNA binding"/>
    <property type="evidence" value="ECO:0007669"/>
    <property type="project" value="TreeGrafter"/>
</dbReference>